<protein>
    <submittedName>
        <fullName evidence="1">Uncharacterized protein</fullName>
    </submittedName>
</protein>
<evidence type="ECO:0000313" key="1">
    <source>
        <dbReference type="EMBL" id="CAB4153489.1"/>
    </source>
</evidence>
<accession>A0A6J5NDF3</accession>
<proteinExistence type="predicted"/>
<gene>
    <name evidence="1" type="ORF">UFOVP627_19</name>
</gene>
<name>A0A6J5NDF3_9CAUD</name>
<reference evidence="1" key="1">
    <citation type="submission" date="2020-04" db="EMBL/GenBank/DDBJ databases">
        <authorList>
            <person name="Chiriac C."/>
            <person name="Salcher M."/>
            <person name="Ghai R."/>
            <person name="Kavagutti S V."/>
        </authorList>
    </citation>
    <scope>NUCLEOTIDE SEQUENCE</scope>
</reference>
<sequence length="68" mass="7218">MKILERIQAKTPRKHKIAGRIVTALSVASLTIAESGVVDAKPLIKVGLQALSVALGSQAVYHAQKTLK</sequence>
<organism evidence="1">
    <name type="scientific">uncultured Caudovirales phage</name>
    <dbReference type="NCBI Taxonomy" id="2100421"/>
    <lineage>
        <taxon>Viruses</taxon>
        <taxon>Duplodnaviria</taxon>
        <taxon>Heunggongvirae</taxon>
        <taxon>Uroviricota</taxon>
        <taxon>Caudoviricetes</taxon>
        <taxon>Peduoviridae</taxon>
        <taxon>Maltschvirus</taxon>
        <taxon>Maltschvirus maltsch</taxon>
    </lineage>
</organism>
<dbReference type="EMBL" id="LR796606">
    <property type="protein sequence ID" value="CAB4153489.1"/>
    <property type="molecule type" value="Genomic_DNA"/>
</dbReference>